<proteinExistence type="predicted"/>
<accession>A0ABY8WTX3</accession>
<dbReference type="Proteomes" id="UP001240150">
    <property type="component" value="Chromosome"/>
</dbReference>
<dbReference type="Pfam" id="PF10898">
    <property type="entry name" value="DUF2716"/>
    <property type="match status" value="1"/>
</dbReference>
<dbReference type="RefSeq" id="WP_284922450.1">
    <property type="nucleotide sequence ID" value="NZ_CP126980.1"/>
</dbReference>
<keyword evidence="2" id="KW-1185">Reference proteome</keyword>
<reference evidence="1 2" key="1">
    <citation type="submission" date="2023-06" db="EMBL/GenBank/DDBJ databases">
        <authorList>
            <person name="Yushchuk O."/>
            <person name="Binda E."/>
            <person name="Ruckert-Reed C."/>
            <person name="Fedorenko V."/>
            <person name="Kalinowski J."/>
            <person name="Marinelli F."/>
        </authorList>
    </citation>
    <scope>NUCLEOTIDE SEQUENCE [LARGE SCALE GENOMIC DNA]</scope>
    <source>
        <strain evidence="1 2">NRRL 3884</strain>
    </source>
</reference>
<protein>
    <submittedName>
        <fullName evidence="1">DUF2716 domain-containing protein</fullName>
    </submittedName>
</protein>
<dbReference type="EMBL" id="CP126980">
    <property type="protein sequence ID" value="WIN00923.1"/>
    <property type="molecule type" value="Genomic_DNA"/>
</dbReference>
<sequence>MPAWEHLPEDLYRKFWDAFDRKFDFRAGYAEPDAAIIEPSPSVTFDLHPLFADPGATFAAGQAAINAITLFSMTQAFSAEERLLVLDWQHSCHWFWPHRHAVADDETWPVEVFPDGDYHTFLTEDMTEGTFGHPWEQTLCVFGPRLMPKLGPILMSWLPIKRSRPR</sequence>
<evidence type="ECO:0000313" key="1">
    <source>
        <dbReference type="EMBL" id="WIN00923.1"/>
    </source>
</evidence>
<gene>
    <name evidence="1" type="ORF">ACTOB_007307</name>
</gene>
<dbReference type="InterPro" id="IPR020323">
    <property type="entry name" value="DUF2716"/>
</dbReference>
<organism evidence="1 2">
    <name type="scientific">Actinoplanes oblitus</name>
    <dbReference type="NCBI Taxonomy" id="3040509"/>
    <lineage>
        <taxon>Bacteria</taxon>
        <taxon>Bacillati</taxon>
        <taxon>Actinomycetota</taxon>
        <taxon>Actinomycetes</taxon>
        <taxon>Micromonosporales</taxon>
        <taxon>Micromonosporaceae</taxon>
        <taxon>Actinoplanes</taxon>
    </lineage>
</organism>
<evidence type="ECO:0000313" key="2">
    <source>
        <dbReference type="Proteomes" id="UP001240150"/>
    </source>
</evidence>
<name>A0ABY8WTX3_9ACTN</name>